<dbReference type="Proteomes" id="UP000320055">
    <property type="component" value="Unassembled WGS sequence"/>
</dbReference>
<evidence type="ECO:0000313" key="2">
    <source>
        <dbReference type="EMBL" id="VEP16259.1"/>
    </source>
</evidence>
<keyword evidence="3" id="KW-1185">Reference proteome</keyword>
<dbReference type="EMBL" id="CAACVJ010000363">
    <property type="protein sequence ID" value="VEP16259.1"/>
    <property type="molecule type" value="Genomic_DNA"/>
</dbReference>
<name>A0A563VXW4_9CYAN</name>
<dbReference type="GO" id="GO:0031470">
    <property type="term" value="C:carboxysome"/>
    <property type="evidence" value="ECO:0007669"/>
    <property type="project" value="UniProtKB-ARBA"/>
</dbReference>
<keyword evidence="2" id="KW-0808">Transferase</keyword>
<protein>
    <submittedName>
        <fullName evidence="2">Putative glycan acetyltransferase</fullName>
    </submittedName>
</protein>
<dbReference type="PANTHER" id="PTHR13061:SF29">
    <property type="entry name" value="GAMMA CARBONIC ANHYDRASE-LIKE 1, MITOCHONDRIAL-RELATED"/>
    <property type="match status" value="1"/>
</dbReference>
<evidence type="ECO:0000256" key="1">
    <source>
        <dbReference type="SAM" id="Phobius"/>
    </source>
</evidence>
<feature type="transmembrane region" description="Helical" evidence="1">
    <location>
        <begin position="9"/>
        <end position="31"/>
    </location>
</feature>
<gene>
    <name evidence="2" type="ORF">H1P_4250006</name>
</gene>
<dbReference type="PANTHER" id="PTHR13061">
    <property type="entry name" value="DYNACTIN SUBUNIT P25"/>
    <property type="match status" value="1"/>
</dbReference>
<reference evidence="2 3" key="1">
    <citation type="submission" date="2019-01" db="EMBL/GenBank/DDBJ databases">
        <authorList>
            <person name="Brito A."/>
        </authorList>
    </citation>
    <scope>NUCLEOTIDE SEQUENCE [LARGE SCALE GENOMIC DNA]</scope>
    <source>
        <strain evidence="2">1</strain>
    </source>
</reference>
<dbReference type="SUPFAM" id="SSF51161">
    <property type="entry name" value="Trimeric LpxA-like enzymes"/>
    <property type="match status" value="1"/>
</dbReference>
<dbReference type="InterPro" id="IPR050484">
    <property type="entry name" value="Transf_Hexapept/Carb_Anhydrase"/>
</dbReference>
<keyword evidence="1" id="KW-1133">Transmembrane helix</keyword>
<feature type="transmembrane region" description="Helical" evidence="1">
    <location>
        <begin position="81"/>
        <end position="99"/>
    </location>
</feature>
<dbReference type="OrthoDB" id="9815592at2"/>
<feature type="transmembrane region" description="Helical" evidence="1">
    <location>
        <begin position="43"/>
        <end position="69"/>
    </location>
</feature>
<dbReference type="AlphaFoldDB" id="A0A563VXW4"/>
<dbReference type="Pfam" id="PF00132">
    <property type="entry name" value="Hexapep"/>
    <property type="match status" value="1"/>
</dbReference>
<sequence>MRKISLSSILVFNCLLILAIIVAVVATRFLFLSLPLGDFTGVVYTLIFIILFYLSSILIHRLFLYFFPLQEGEIRKQSKQEFVYHIYLLFYLLLFYSLTRSKVIPVPLMRLVYLMLGAKLGENTYSSGTILDPFLTIIGSNTLLGQDCVLYSHAIEGKNISHAVIRIGNNVTVGANAVIMSGVTVEDNAIIAAGAVVKKGEIIKAKEVWGGVPAKKIKTLP</sequence>
<keyword evidence="1" id="KW-0812">Transmembrane</keyword>
<dbReference type="CDD" id="cd04647">
    <property type="entry name" value="LbH_MAT_like"/>
    <property type="match status" value="1"/>
</dbReference>
<dbReference type="Gene3D" id="2.160.10.10">
    <property type="entry name" value="Hexapeptide repeat proteins"/>
    <property type="match status" value="1"/>
</dbReference>
<dbReference type="GO" id="GO:0043886">
    <property type="term" value="F:structural constituent of carboxysome shell"/>
    <property type="evidence" value="ECO:0007669"/>
    <property type="project" value="UniProtKB-ARBA"/>
</dbReference>
<dbReference type="InterPro" id="IPR001451">
    <property type="entry name" value="Hexapep"/>
</dbReference>
<proteinExistence type="predicted"/>
<keyword evidence="1" id="KW-0472">Membrane</keyword>
<dbReference type="InterPro" id="IPR011004">
    <property type="entry name" value="Trimer_LpxA-like_sf"/>
</dbReference>
<dbReference type="GO" id="GO:0016740">
    <property type="term" value="F:transferase activity"/>
    <property type="evidence" value="ECO:0007669"/>
    <property type="project" value="UniProtKB-KW"/>
</dbReference>
<evidence type="ECO:0000313" key="3">
    <source>
        <dbReference type="Proteomes" id="UP000320055"/>
    </source>
</evidence>
<organism evidence="2 3">
    <name type="scientific">Hyella patelloides LEGE 07179</name>
    <dbReference type="NCBI Taxonomy" id="945734"/>
    <lineage>
        <taxon>Bacteria</taxon>
        <taxon>Bacillati</taxon>
        <taxon>Cyanobacteriota</taxon>
        <taxon>Cyanophyceae</taxon>
        <taxon>Pleurocapsales</taxon>
        <taxon>Hyellaceae</taxon>
        <taxon>Hyella</taxon>
    </lineage>
</organism>
<accession>A0A563VXW4</accession>